<evidence type="ECO:0000256" key="3">
    <source>
        <dbReference type="ARBA" id="ARBA00022741"/>
    </source>
</evidence>
<dbReference type="InterPro" id="IPR031322">
    <property type="entry name" value="Shikimate/glucono_kinase"/>
</dbReference>
<protein>
    <recommendedName>
        <fullName evidence="7">Shikimate kinase</fullName>
        <shortName evidence="7">SK</shortName>
        <ecNumber evidence="7">2.7.1.71</ecNumber>
    </recommendedName>
</protein>
<dbReference type="PRINTS" id="PR01100">
    <property type="entry name" value="SHIKIMTKNASE"/>
</dbReference>
<feature type="binding site" evidence="7">
    <location>
        <position position="116"/>
    </location>
    <ligand>
        <name>ATP</name>
        <dbReference type="ChEBI" id="CHEBI:30616"/>
    </ligand>
</feature>
<comment type="function">
    <text evidence="7">Catalyzes the specific phosphorylation of the 3-hydroxyl group of shikimic acid using ATP as a cosubstrate.</text>
</comment>
<comment type="pathway">
    <text evidence="7">Metabolic intermediate biosynthesis; chorismate biosynthesis; chorismate from D-erythrose 4-phosphate and phosphoenolpyruvate: step 5/7.</text>
</comment>
<feature type="binding site" evidence="7">
    <location>
        <position position="56"/>
    </location>
    <ligand>
        <name>substrate</name>
    </ligand>
</feature>
<comment type="subunit">
    <text evidence="7">Monomer.</text>
</comment>
<keyword evidence="5 7" id="KW-0067">ATP-binding</keyword>
<evidence type="ECO:0000256" key="5">
    <source>
        <dbReference type="ARBA" id="ARBA00022840"/>
    </source>
</evidence>
<dbReference type="GO" id="GO:0008652">
    <property type="term" value="P:amino acid biosynthetic process"/>
    <property type="evidence" value="ECO:0007669"/>
    <property type="project" value="UniProtKB-KW"/>
</dbReference>
<dbReference type="GO" id="GO:0009423">
    <property type="term" value="P:chorismate biosynthetic process"/>
    <property type="evidence" value="ECO:0007669"/>
    <property type="project" value="UniProtKB-UniRule"/>
</dbReference>
<keyword evidence="4 7" id="KW-0418">Kinase</keyword>
<feature type="binding site" evidence="7">
    <location>
        <begin position="10"/>
        <end position="15"/>
    </location>
    <ligand>
        <name>ATP</name>
        <dbReference type="ChEBI" id="CHEBI:30616"/>
    </ligand>
</feature>
<dbReference type="PANTHER" id="PTHR21087">
    <property type="entry name" value="SHIKIMATE KINASE"/>
    <property type="match status" value="1"/>
</dbReference>
<comment type="subcellular location">
    <subcellularLocation>
        <location evidence="7">Cytoplasm</location>
    </subcellularLocation>
</comment>
<dbReference type="PANTHER" id="PTHR21087:SF16">
    <property type="entry name" value="SHIKIMATE KINASE 1, CHLOROPLASTIC"/>
    <property type="match status" value="1"/>
</dbReference>
<evidence type="ECO:0000256" key="1">
    <source>
        <dbReference type="ARBA" id="ARBA00022605"/>
    </source>
</evidence>
<dbReference type="HAMAP" id="MF_00109">
    <property type="entry name" value="Shikimate_kinase"/>
    <property type="match status" value="1"/>
</dbReference>
<evidence type="ECO:0000313" key="9">
    <source>
        <dbReference type="Proteomes" id="UP000319449"/>
    </source>
</evidence>
<keyword evidence="2 7" id="KW-0808">Transferase</keyword>
<reference evidence="8 9" key="1">
    <citation type="submission" date="2019-07" db="EMBL/GenBank/DDBJ databases">
        <title>Genomic Encyclopedia of Archaeal and Bacterial Type Strains, Phase II (KMG-II): from individual species to whole genera.</title>
        <authorList>
            <person name="Goeker M."/>
        </authorList>
    </citation>
    <scope>NUCLEOTIDE SEQUENCE [LARGE SCALE GENOMIC DNA]</scope>
    <source>
        <strain evidence="8 9">ATCC BAA-1139</strain>
    </source>
</reference>
<feature type="binding site" evidence="7">
    <location>
        <position position="136"/>
    </location>
    <ligand>
        <name>substrate</name>
    </ligand>
</feature>
<comment type="catalytic activity">
    <reaction evidence="7">
        <text>shikimate + ATP = 3-phosphoshikimate + ADP + H(+)</text>
        <dbReference type="Rhea" id="RHEA:13121"/>
        <dbReference type="ChEBI" id="CHEBI:15378"/>
        <dbReference type="ChEBI" id="CHEBI:30616"/>
        <dbReference type="ChEBI" id="CHEBI:36208"/>
        <dbReference type="ChEBI" id="CHEBI:145989"/>
        <dbReference type="ChEBI" id="CHEBI:456216"/>
        <dbReference type="EC" id="2.7.1.71"/>
    </reaction>
</comment>
<comment type="similarity">
    <text evidence="7">Belongs to the shikimate kinase family.</text>
</comment>
<dbReference type="OrthoDB" id="9800332at2"/>
<proteinExistence type="inferred from homology"/>
<dbReference type="EC" id="2.7.1.71" evidence="7"/>
<dbReference type="CDD" id="cd00464">
    <property type="entry name" value="SK"/>
    <property type="match status" value="1"/>
</dbReference>
<keyword evidence="9" id="KW-1185">Reference proteome</keyword>
<evidence type="ECO:0000256" key="7">
    <source>
        <dbReference type="HAMAP-Rule" id="MF_00109"/>
    </source>
</evidence>
<dbReference type="RefSeq" id="WP_145025231.1">
    <property type="nucleotide sequence ID" value="NZ_VLLN01000031.1"/>
</dbReference>
<dbReference type="GO" id="GO:0009073">
    <property type="term" value="P:aromatic amino acid family biosynthetic process"/>
    <property type="evidence" value="ECO:0007669"/>
    <property type="project" value="UniProtKB-KW"/>
</dbReference>
<dbReference type="GO" id="GO:0000287">
    <property type="term" value="F:magnesium ion binding"/>
    <property type="evidence" value="ECO:0007669"/>
    <property type="project" value="UniProtKB-UniRule"/>
</dbReference>
<organism evidence="8 9">
    <name type="scientific">Geobacter argillaceus</name>
    <dbReference type="NCBI Taxonomy" id="345631"/>
    <lineage>
        <taxon>Bacteria</taxon>
        <taxon>Pseudomonadati</taxon>
        <taxon>Thermodesulfobacteriota</taxon>
        <taxon>Desulfuromonadia</taxon>
        <taxon>Geobacterales</taxon>
        <taxon>Geobacteraceae</taxon>
        <taxon>Geobacter</taxon>
    </lineage>
</organism>
<dbReference type="GO" id="GO:0004765">
    <property type="term" value="F:shikimate kinase activity"/>
    <property type="evidence" value="ECO:0007669"/>
    <property type="project" value="UniProtKB-UniRule"/>
</dbReference>
<dbReference type="InterPro" id="IPR027417">
    <property type="entry name" value="P-loop_NTPase"/>
</dbReference>
<keyword evidence="1 7" id="KW-0028">Amino-acid biosynthesis</keyword>
<comment type="cofactor">
    <cofactor evidence="7">
        <name>Mg(2+)</name>
        <dbReference type="ChEBI" id="CHEBI:18420"/>
    </cofactor>
    <text evidence="7">Binds 1 Mg(2+) ion per subunit.</text>
</comment>
<keyword evidence="6 7" id="KW-0057">Aromatic amino acid biosynthesis</keyword>
<keyword evidence="7" id="KW-0460">Magnesium</keyword>
<dbReference type="InterPro" id="IPR000623">
    <property type="entry name" value="Shikimate_kinase/TSH1"/>
</dbReference>
<dbReference type="SUPFAM" id="SSF52540">
    <property type="entry name" value="P-loop containing nucleoside triphosphate hydrolases"/>
    <property type="match status" value="1"/>
</dbReference>
<evidence type="ECO:0000256" key="4">
    <source>
        <dbReference type="ARBA" id="ARBA00022777"/>
    </source>
</evidence>
<sequence length="176" mass="19659">MILVLIGYRGTGKTAVGEILAQRLQMPCISMDDEIVRRAGMSTPEIVEKYGWQKFRDMESAVARELTARDNIIIDTGGGVIERPENIEALRTNACVVWLKASVPTIVARIQAGTQRPALTAGKTFTEEVSEVLERRTSIYKIASQYEIETDDVTPDQVVESIIELWQRHQPARNTG</sequence>
<dbReference type="GO" id="GO:0005524">
    <property type="term" value="F:ATP binding"/>
    <property type="evidence" value="ECO:0007669"/>
    <property type="project" value="UniProtKB-UniRule"/>
</dbReference>
<comment type="caution">
    <text evidence="8">The sequence shown here is derived from an EMBL/GenBank/DDBJ whole genome shotgun (WGS) entry which is preliminary data.</text>
</comment>
<dbReference type="GO" id="GO:0005829">
    <property type="term" value="C:cytosol"/>
    <property type="evidence" value="ECO:0007669"/>
    <property type="project" value="TreeGrafter"/>
</dbReference>
<name>A0A562V813_9BACT</name>
<accession>A0A562V813</accession>
<dbReference type="Pfam" id="PF01202">
    <property type="entry name" value="SKI"/>
    <property type="match status" value="1"/>
</dbReference>
<feature type="binding site" evidence="7">
    <location>
        <position position="78"/>
    </location>
    <ligand>
        <name>substrate</name>
    </ligand>
</feature>
<keyword evidence="7" id="KW-0479">Metal-binding</keyword>
<dbReference type="EMBL" id="VLLN01000031">
    <property type="protein sequence ID" value="TWJ14040.1"/>
    <property type="molecule type" value="Genomic_DNA"/>
</dbReference>
<dbReference type="UniPathway" id="UPA00053">
    <property type="reaction ID" value="UER00088"/>
</dbReference>
<keyword evidence="7" id="KW-0963">Cytoplasm</keyword>
<evidence type="ECO:0000256" key="2">
    <source>
        <dbReference type="ARBA" id="ARBA00022679"/>
    </source>
</evidence>
<comment type="caution">
    <text evidence="7">Lacks conserved residue(s) required for the propagation of feature annotation.</text>
</comment>
<evidence type="ECO:0000256" key="6">
    <source>
        <dbReference type="ARBA" id="ARBA00023141"/>
    </source>
</evidence>
<dbReference type="AlphaFoldDB" id="A0A562V813"/>
<feature type="binding site" evidence="7">
    <location>
        <position position="14"/>
    </location>
    <ligand>
        <name>Mg(2+)</name>
        <dbReference type="ChEBI" id="CHEBI:18420"/>
    </ligand>
</feature>
<dbReference type="Gene3D" id="3.40.50.300">
    <property type="entry name" value="P-loop containing nucleotide triphosphate hydrolases"/>
    <property type="match status" value="1"/>
</dbReference>
<feature type="binding site" evidence="7">
    <location>
        <position position="32"/>
    </location>
    <ligand>
        <name>substrate</name>
    </ligand>
</feature>
<evidence type="ECO:0000313" key="8">
    <source>
        <dbReference type="EMBL" id="TWJ14040.1"/>
    </source>
</evidence>
<gene>
    <name evidence="7" type="primary">aroK</name>
    <name evidence="8" type="ORF">JN12_03539</name>
</gene>
<keyword evidence="3 7" id="KW-0547">Nucleotide-binding</keyword>
<dbReference type="Proteomes" id="UP000319449">
    <property type="component" value="Unassembled WGS sequence"/>
</dbReference>